<organism evidence="1 2">
    <name type="scientific">Cercophora newfieldiana</name>
    <dbReference type="NCBI Taxonomy" id="92897"/>
    <lineage>
        <taxon>Eukaryota</taxon>
        <taxon>Fungi</taxon>
        <taxon>Dikarya</taxon>
        <taxon>Ascomycota</taxon>
        <taxon>Pezizomycotina</taxon>
        <taxon>Sordariomycetes</taxon>
        <taxon>Sordariomycetidae</taxon>
        <taxon>Sordariales</taxon>
        <taxon>Lasiosphaeriaceae</taxon>
        <taxon>Cercophora</taxon>
    </lineage>
</organism>
<sequence length="582" mass="64644">MTEYVPTAFEKSLIELTSPDPWNQIVVLSCKTINEGFSRLYDAAKAKDPMSTPLCHIDLKPRTITATMVANLKPSQVIANVVEKAGDKVPMLYFQWNFESGTMSVPLEYEEEGTKDYDLQGWRVAFATKIVSEPVSTEDERYGEIKKRMGDPVGDFSISRLFLQVQGFRSDQVGYYAPGSYFGGINWDKEPAAPHTAFNVLLDVWASKMKKGWHDTVGFRLVTSKPETVQPHAPTFPPTSITYTTYPWIDPTTPRDKDNGSSANALCYLIMTKNRAPSTATPLLPYTGTWVTADKLIDPGRDAIMCISAPQFWGEWLLPQMRALNLAAHVQPLEPTLEADGFNGASIQLDFEAGRCTAHPESSDAYFAFKPGKDGEDEEGKWNSKWEWKSNDELCRTRNHMKNHEMKWTLNQDAWARTSVAFAKGGNTITISGEVGVHAMVNATLALTSWGTAEMTGTQPFSITYRLCGIDSGVESGGLQVVRDPGTRFPDPIIKTSGPSGAVRIDNWEDFCQKTTDNVASSIIQKLGLVDGALLRDLKGVNRFFLPGAGVFNFARPMFNKRGDMVTNLSYTGWVFPFLSCY</sequence>
<comment type="caution">
    <text evidence="1">The sequence shown here is derived from an EMBL/GenBank/DDBJ whole genome shotgun (WGS) entry which is preliminary data.</text>
</comment>
<accession>A0AA40D2H2</accession>
<reference evidence="1" key="1">
    <citation type="submission" date="2023-06" db="EMBL/GenBank/DDBJ databases">
        <title>Genome-scale phylogeny and comparative genomics of the fungal order Sordariales.</title>
        <authorList>
            <consortium name="Lawrence Berkeley National Laboratory"/>
            <person name="Hensen N."/>
            <person name="Bonometti L."/>
            <person name="Westerberg I."/>
            <person name="Brannstrom I.O."/>
            <person name="Guillou S."/>
            <person name="Cros-Aarteil S."/>
            <person name="Calhoun S."/>
            <person name="Haridas S."/>
            <person name="Kuo A."/>
            <person name="Mondo S."/>
            <person name="Pangilinan J."/>
            <person name="Riley R."/>
            <person name="Labutti K."/>
            <person name="Andreopoulos B."/>
            <person name="Lipzen A."/>
            <person name="Chen C."/>
            <person name="Yanf M."/>
            <person name="Daum C."/>
            <person name="Ng V."/>
            <person name="Clum A."/>
            <person name="Steindorff A."/>
            <person name="Ohm R."/>
            <person name="Martin F."/>
            <person name="Silar P."/>
            <person name="Natvig D."/>
            <person name="Lalanne C."/>
            <person name="Gautier V."/>
            <person name="Ament-Velasquez S.L."/>
            <person name="Kruys A."/>
            <person name="Hutchinson M.I."/>
            <person name="Powell A.J."/>
            <person name="Barry K."/>
            <person name="Miller A.N."/>
            <person name="Grigoriev I.V."/>
            <person name="Debuchy R."/>
            <person name="Gladieux P."/>
            <person name="Thoren M.H."/>
            <person name="Johannesson H."/>
        </authorList>
    </citation>
    <scope>NUCLEOTIDE SEQUENCE</scope>
    <source>
        <strain evidence="1">SMH2532-1</strain>
    </source>
</reference>
<keyword evidence="2" id="KW-1185">Reference proteome</keyword>
<dbReference type="Proteomes" id="UP001174936">
    <property type="component" value="Unassembled WGS sequence"/>
</dbReference>
<evidence type="ECO:0000313" key="1">
    <source>
        <dbReference type="EMBL" id="KAK0657829.1"/>
    </source>
</evidence>
<dbReference type="AlphaFoldDB" id="A0AA40D2H2"/>
<evidence type="ECO:0000313" key="2">
    <source>
        <dbReference type="Proteomes" id="UP001174936"/>
    </source>
</evidence>
<protein>
    <submittedName>
        <fullName evidence="1">Uncharacterized protein</fullName>
    </submittedName>
</protein>
<gene>
    <name evidence="1" type="ORF">B0T16DRAFT_69071</name>
</gene>
<dbReference type="EMBL" id="JAULSV010000001">
    <property type="protein sequence ID" value="KAK0657829.1"/>
    <property type="molecule type" value="Genomic_DNA"/>
</dbReference>
<name>A0AA40D2H2_9PEZI</name>
<proteinExistence type="predicted"/>